<feature type="domain" description="RRM" evidence="5">
    <location>
        <begin position="6"/>
        <end position="82"/>
    </location>
</feature>
<proteinExistence type="predicted"/>
<gene>
    <name evidence="6" type="ORF">HaLaN_25827</name>
</gene>
<dbReference type="InterPro" id="IPR035979">
    <property type="entry name" value="RBD_domain_sf"/>
</dbReference>
<evidence type="ECO:0000256" key="2">
    <source>
        <dbReference type="ARBA" id="ARBA00022884"/>
    </source>
</evidence>
<feature type="region of interest" description="Disordered" evidence="4">
    <location>
        <begin position="86"/>
        <end position="106"/>
    </location>
</feature>
<keyword evidence="1" id="KW-0677">Repeat</keyword>
<dbReference type="SUPFAM" id="SSF54928">
    <property type="entry name" value="RNA-binding domain, RBD"/>
    <property type="match status" value="2"/>
</dbReference>
<dbReference type="PANTHER" id="PTHR48032:SF6">
    <property type="entry name" value="RNA-BINDING (RRM_RBD_RNP MOTIFS) FAMILY PROTEIN"/>
    <property type="match status" value="1"/>
</dbReference>
<dbReference type="AlphaFoldDB" id="A0A699ZX42"/>
<evidence type="ECO:0000256" key="1">
    <source>
        <dbReference type="ARBA" id="ARBA00022737"/>
    </source>
</evidence>
<evidence type="ECO:0000256" key="4">
    <source>
        <dbReference type="SAM" id="MobiDB-lite"/>
    </source>
</evidence>
<dbReference type="InterPro" id="IPR012677">
    <property type="entry name" value="Nucleotide-bd_a/b_plait_sf"/>
</dbReference>
<dbReference type="EMBL" id="BLLF01003497">
    <property type="protein sequence ID" value="GFH27497.1"/>
    <property type="molecule type" value="Genomic_DNA"/>
</dbReference>
<dbReference type="InterPro" id="IPR000504">
    <property type="entry name" value="RRM_dom"/>
</dbReference>
<evidence type="ECO:0000313" key="6">
    <source>
        <dbReference type="EMBL" id="GFH27497.1"/>
    </source>
</evidence>
<dbReference type="PROSITE" id="PS50102">
    <property type="entry name" value="RRM"/>
    <property type="match status" value="2"/>
</dbReference>
<dbReference type="GO" id="GO:0003729">
    <property type="term" value="F:mRNA binding"/>
    <property type="evidence" value="ECO:0007669"/>
    <property type="project" value="TreeGrafter"/>
</dbReference>
<feature type="domain" description="RRM" evidence="5">
    <location>
        <begin position="109"/>
        <end position="187"/>
    </location>
</feature>
<feature type="non-terminal residue" evidence="6">
    <location>
        <position position="1"/>
    </location>
</feature>
<dbReference type="Proteomes" id="UP000485058">
    <property type="component" value="Unassembled WGS sequence"/>
</dbReference>
<dbReference type="PANTHER" id="PTHR48032">
    <property type="entry name" value="RNA-BINDING PROTEIN MUSASHI HOMOLOG RBP6"/>
    <property type="match status" value="1"/>
</dbReference>
<organism evidence="6 7">
    <name type="scientific">Haematococcus lacustris</name>
    <name type="common">Green alga</name>
    <name type="synonym">Haematococcus pluvialis</name>
    <dbReference type="NCBI Taxonomy" id="44745"/>
    <lineage>
        <taxon>Eukaryota</taxon>
        <taxon>Viridiplantae</taxon>
        <taxon>Chlorophyta</taxon>
        <taxon>core chlorophytes</taxon>
        <taxon>Chlorophyceae</taxon>
        <taxon>CS clade</taxon>
        <taxon>Chlamydomonadales</taxon>
        <taxon>Haematococcaceae</taxon>
        <taxon>Haematococcus</taxon>
    </lineage>
</organism>
<evidence type="ECO:0000313" key="7">
    <source>
        <dbReference type="Proteomes" id="UP000485058"/>
    </source>
</evidence>
<keyword evidence="2 3" id="KW-0694">RNA-binding</keyword>
<evidence type="ECO:0000259" key="5">
    <source>
        <dbReference type="PROSITE" id="PS50102"/>
    </source>
</evidence>
<dbReference type="Pfam" id="PF00076">
    <property type="entry name" value="RRM_1"/>
    <property type="match status" value="2"/>
</dbReference>
<dbReference type="SMART" id="SM00360">
    <property type="entry name" value="RRM"/>
    <property type="match status" value="2"/>
</dbReference>
<keyword evidence="7" id="KW-1185">Reference proteome</keyword>
<comment type="caution">
    <text evidence="6">The sequence shown here is derived from an EMBL/GenBank/DDBJ whole genome shotgun (WGS) entry which is preliminary data.</text>
</comment>
<accession>A0A699ZX42</accession>
<evidence type="ECO:0000256" key="3">
    <source>
        <dbReference type="PROSITE-ProRule" id="PRU00176"/>
    </source>
</evidence>
<dbReference type="GO" id="GO:0006417">
    <property type="term" value="P:regulation of translation"/>
    <property type="evidence" value="ECO:0007669"/>
    <property type="project" value="TreeGrafter"/>
</dbReference>
<name>A0A699ZX42_HAELA</name>
<reference evidence="6 7" key="1">
    <citation type="submission" date="2020-02" db="EMBL/GenBank/DDBJ databases">
        <title>Draft genome sequence of Haematococcus lacustris strain NIES-144.</title>
        <authorList>
            <person name="Morimoto D."/>
            <person name="Nakagawa S."/>
            <person name="Yoshida T."/>
            <person name="Sawayama S."/>
        </authorList>
    </citation>
    <scope>NUCLEOTIDE SEQUENCE [LARGE SCALE GENOMIC DNA]</scope>
    <source>
        <strain evidence="6 7">NIES-144</strain>
    </source>
</reference>
<dbReference type="Gene3D" id="3.30.70.330">
    <property type="match status" value="2"/>
</dbReference>
<sequence>MDKQACKVFCGGLSWETSSERLRAYFENFGVVREAFVSYNRNNGRPRGFGFVVFESPEVADKVVATKHMVDRREVECKRAVPKEEQAGSVSLPSRAEGASSSQQSRATRKVFVGGLAPAVDEKMLRQHFGQFGSVEDAVVMYDHDNKRPRGFGFVTFAEEDSVDKVFSRGVMQTILDKQIEIKPAVP</sequence>
<protein>
    <recommendedName>
        <fullName evidence="5">RRM domain-containing protein</fullName>
    </recommendedName>
</protein>
<feature type="non-terminal residue" evidence="6">
    <location>
        <position position="187"/>
    </location>
</feature>